<proteinExistence type="predicted"/>
<dbReference type="OrthoDB" id="5415741at2759"/>
<evidence type="ECO:0000313" key="1">
    <source>
        <dbReference type="EMBL" id="CAF9930881.1"/>
    </source>
</evidence>
<reference evidence="1" key="1">
    <citation type="submission" date="2021-03" db="EMBL/GenBank/DDBJ databases">
        <authorList>
            <person name="Tagirdzhanova G."/>
        </authorList>
    </citation>
    <scope>NUCLEOTIDE SEQUENCE</scope>
</reference>
<dbReference type="AlphaFoldDB" id="A0A8H3FRH5"/>
<accession>A0A8H3FRH5</accession>
<name>A0A8H3FRH5_9LECA</name>
<evidence type="ECO:0000313" key="2">
    <source>
        <dbReference type="Proteomes" id="UP000664203"/>
    </source>
</evidence>
<sequence>MPLSDALVHSAFIEYVAQNKKEKRIRYRHCQKDSTKHISRQRDHLIKCKSYLKTMKEQEKHNSITRKAVGMVDESQQPLINNQLFSHKRKQLDKLIAMVIYYEGRSLGLYEDEAMKEFFVNGIGYTSPSRDRISETLLDEAYLDTQEQVKRLLNETSLLNFVSDESNNQPGDRILNMCVMVKG</sequence>
<dbReference type="Proteomes" id="UP000664203">
    <property type="component" value="Unassembled WGS sequence"/>
</dbReference>
<keyword evidence="2" id="KW-1185">Reference proteome</keyword>
<organism evidence="1 2">
    <name type="scientific">Alectoria fallacina</name>
    <dbReference type="NCBI Taxonomy" id="1903189"/>
    <lineage>
        <taxon>Eukaryota</taxon>
        <taxon>Fungi</taxon>
        <taxon>Dikarya</taxon>
        <taxon>Ascomycota</taxon>
        <taxon>Pezizomycotina</taxon>
        <taxon>Lecanoromycetes</taxon>
        <taxon>OSLEUM clade</taxon>
        <taxon>Lecanoromycetidae</taxon>
        <taxon>Lecanorales</taxon>
        <taxon>Lecanorineae</taxon>
        <taxon>Parmeliaceae</taxon>
        <taxon>Alectoria</taxon>
    </lineage>
</organism>
<protein>
    <submittedName>
        <fullName evidence="1">Uncharacterized protein</fullName>
    </submittedName>
</protein>
<gene>
    <name evidence="1" type="ORF">ALECFALPRED_004749</name>
</gene>
<comment type="caution">
    <text evidence="1">The sequence shown here is derived from an EMBL/GenBank/DDBJ whole genome shotgun (WGS) entry which is preliminary data.</text>
</comment>
<dbReference type="EMBL" id="CAJPDR010000296">
    <property type="protein sequence ID" value="CAF9930881.1"/>
    <property type="molecule type" value="Genomic_DNA"/>
</dbReference>